<dbReference type="KEGG" id="otr:OTERR_21370"/>
<dbReference type="Pfam" id="PF05673">
    <property type="entry name" value="DUF815"/>
    <property type="match status" value="1"/>
</dbReference>
<dbReference type="PANTHER" id="PTHR42935">
    <property type="entry name" value="SLR0930 PROTEIN"/>
    <property type="match status" value="1"/>
</dbReference>
<accession>A0A5C1E9R7</accession>
<protein>
    <submittedName>
        <fullName evidence="1">Uncharacterized protein</fullName>
    </submittedName>
</protein>
<dbReference type="PANTHER" id="PTHR42935:SF1">
    <property type="entry name" value="SLR0930 PROTEIN"/>
    <property type="match status" value="1"/>
</dbReference>
<evidence type="ECO:0000313" key="1">
    <source>
        <dbReference type="EMBL" id="QEL65613.1"/>
    </source>
</evidence>
<dbReference type="InterPro" id="IPR008533">
    <property type="entry name" value="DUF815"/>
</dbReference>
<dbReference type="AlphaFoldDB" id="A0A5C1E9R7"/>
<reference evidence="1 2" key="1">
    <citation type="submission" date="2017-07" db="EMBL/GenBank/DDBJ databases">
        <title>Complete genome sequence of Oryzomicrobium terrae TPP412.</title>
        <authorList>
            <person name="Chiu L.-W."/>
            <person name="Lo K.-J."/>
            <person name="Tsai Y.-M."/>
            <person name="Lin S.-S."/>
            <person name="Kuo C.-H."/>
            <person name="Liu C.-T."/>
        </authorList>
    </citation>
    <scope>NUCLEOTIDE SEQUENCE [LARGE SCALE GENOMIC DNA]</scope>
    <source>
        <strain evidence="1 2">TPP412</strain>
    </source>
</reference>
<dbReference type="InterPro" id="IPR027417">
    <property type="entry name" value="P-loop_NTPase"/>
</dbReference>
<organism evidence="1 2">
    <name type="scientific">Oryzomicrobium terrae</name>
    <dbReference type="NCBI Taxonomy" id="1735038"/>
    <lineage>
        <taxon>Bacteria</taxon>
        <taxon>Pseudomonadati</taxon>
        <taxon>Pseudomonadota</taxon>
        <taxon>Betaproteobacteria</taxon>
        <taxon>Rhodocyclales</taxon>
        <taxon>Rhodocyclaceae</taxon>
        <taxon>Oryzomicrobium</taxon>
    </lineage>
</organism>
<proteinExistence type="predicted"/>
<dbReference type="SUPFAM" id="SSF52540">
    <property type="entry name" value="P-loop containing nucleoside triphosphate hydrolases"/>
    <property type="match status" value="1"/>
</dbReference>
<dbReference type="Proteomes" id="UP000323671">
    <property type="component" value="Chromosome"/>
</dbReference>
<dbReference type="EMBL" id="CP022579">
    <property type="protein sequence ID" value="QEL65613.1"/>
    <property type="molecule type" value="Genomic_DNA"/>
</dbReference>
<name>A0A5C1E9R7_9RHOO</name>
<dbReference type="RefSeq" id="WP_223115936.1">
    <property type="nucleotide sequence ID" value="NZ_CP022579.1"/>
</dbReference>
<sequence length="292" mass="32207">MANDTLLRLDRILDLAETFLTGRPQPPDWSASCAFAWRRRRSLGSLETLRDDALDAAPKLIGLTREQQLVERNTAQFVAGLPANHVLLAGARGTGKSSLVKAMVARHRHQGLRLVEIDRQHLDDLPDVIDLLRDRPERFILFLDDLSFDAGDTGYKSLKVALDGSLGAPGDNVLIYATSNRRHLVAEQASDNLGYHGADNGSGELHPGDAVEEKISLAERFGLRLVFYPLSEDEYLAIALHWIEHLGNRPKGAKAAAARREALAWSAERGARSGRVAYQFARDYVGRQGLAD</sequence>
<evidence type="ECO:0000313" key="2">
    <source>
        <dbReference type="Proteomes" id="UP000323671"/>
    </source>
</evidence>
<gene>
    <name evidence="1" type="ORF">OTERR_21370</name>
</gene>
<dbReference type="Gene3D" id="3.40.50.300">
    <property type="entry name" value="P-loop containing nucleotide triphosphate hydrolases"/>
    <property type="match status" value="1"/>
</dbReference>
<keyword evidence="2" id="KW-1185">Reference proteome</keyword>